<evidence type="ECO:0000259" key="1">
    <source>
        <dbReference type="Pfam" id="PF07179"/>
    </source>
</evidence>
<sequence>MSKKFAKQGSHYTAVVIYFNTWLDFFCQNHFLRHSYILSVTLHKDYGYNDCAYLIFLRLKMNALNLAIKEALLSAGNSKEVNKAYLEFIKANFIIPIEQSTDEEQPKVLFLQENGHVFLPVFTEISYLNSWALEIAEEIKLLKLSGVDLLKGLGDDVTVCLNIGSEIYKEFNPSEITRMRSIVLKLFKK</sequence>
<dbReference type="Proteomes" id="UP000054621">
    <property type="component" value="Unassembled WGS sequence"/>
</dbReference>
<evidence type="ECO:0000313" key="3">
    <source>
        <dbReference type="Proteomes" id="UP000054621"/>
    </source>
</evidence>
<dbReference type="InterPro" id="IPR009839">
    <property type="entry name" value="SseB_N"/>
</dbReference>
<name>A0A0W0YNV7_9GAMM</name>
<reference evidence="2 3" key="1">
    <citation type="submission" date="2015-11" db="EMBL/GenBank/DDBJ databases">
        <title>Genomic analysis of 38 Legionella species identifies large and diverse effector repertoires.</title>
        <authorList>
            <person name="Burstein D."/>
            <person name="Amaro F."/>
            <person name="Zusman T."/>
            <person name="Lifshitz Z."/>
            <person name="Cohen O."/>
            <person name="Gilbert J.A."/>
            <person name="Pupko T."/>
            <person name="Shuman H.A."/>
            <person name="Segal G."/>
        </authorList>
    </citation>
    <scope>NUCLEOTIDE SEQUENCE [LARGE SCALE GENOMIC DNA]</scope>
    <source>
        <strain evidence="2 3">Mt.St.Helens-4</strain>
    </source>
</reference>
<dbReference type="Pfam" id="PF07179">
    <property type="entry name" value="SseB"/>
    <property type="match status" value="1"/>
</dbReference>
<proteinExistence type="predicted"/>
<evidence type="ECO:0000313" key="2">
    <source>
        <dbReference type="EMBL" id="KTD58533.1"/>
    </source>
</evidence>
<organism evidence="2 3">
    <name type="scientific">Legionella sainthelensi</name>
    <dbReference type="NCBI Taxonomy" id="28087"/>
    <lineage>
        <taxon>Bacteria</taxon>
        <taxon>Pseudomonadati</taxon>
        <taxon>Pseudomonadota</taxon>
        <taxon>Gammaproteobacteria</taxon>
        <taxon>Legionellales</taxon>
        <taxon>Legionellaceae</taxon>
        <taxon>Legionella</taxon>
    </lineage>
</organism>
<feature type="domain" description="SseB protein N-terminal" evidence="1">
    <location>
        <begin position="70"/>
        <end position="177"/>
    </location>
</feature>
<dbReference type="EMBL" id="LNYV01000013">
    <property type="protein sequence ID" value="KTD58533.1"/>
    <property type="molecule type" value="Genomic_DNA"/>
</dbReference>
<dbReference type="PATRIC" id="fig|28087.4.peg.1207"/>
<accession>A0A0W0YNV7</accession>
<gene>
    <name evidence="2" type="ORF">Lsai_1140</name>
</gene>
<dbReference type="AlphaFoldDB" id="A0A0W0YNV7"/>
<dbReference type="eggNOG" id="ENOG5031TFS">
    <property type="taxonomic scope" value="Bacteria"/>
</dbReference>
<comment type="caution">
    <text evidence="2">The sequence shown here is derived from an EMBL/GenBank/DDBJ whole genome shotgun (WGS) entry which is preliminary data.</text>
</comment>
<protein>
    <submittedName>
        <fullName evidence="2">Putative Fe-S center protein</fullName>
    </submittedName>
</protein>